<sequence length="110" mass="11373">ITAAVPSSGAPMATHDYHQCRLGSTASNGSCKRAEYAGEAIPHHRGLPKADLVTGGQTSSGSPLSHSGLQCRSPLRVSSGSSGKITCDLVLEAVRKQPDVEPSVYPKDTS</sequence>
<dbReference type="AlphaFoldDB" id="A0A8C7C5Z2"/>
<name>A0A8C7C5Z2_NEOVI</name>
<dbReference type="Proteomes" id="UP000694425">
    <property type="component" value="Unplaced"/>
</dbReference>
<evidence type="ECO:0000256" key="1">
    <source>
        <dbReference type="ARBA" id="ARBA00006609"/>
    </source>
</evidence>
<dbReference type="PRINTS" id="PR02071">
    <property type="entry name" value="PPDPFACTOR"/>
</dbReference>
<comment type="similarity">
    <text evidence="1">Belongs to the PPDPF family.</text>
</comment>
<feature type="compositionally biased region" description="Polar residues" evidence="2">
    <location>
        <begin position="55"/>
        <end position="82"/>
    </location>
</feature>
<keyword evidence="4" id="KW-1185">Reference proteome</keyword>
<evidence type="ECO:0000256" key="2">
    <source>
        <dbReference type="SAM" id="MobiDB-lite"/>
    </source>
</evidence>
<evidence type="ECO:0000313" key="4">
    <source>
        <dbReference type="Proteomes" id="UP000694425"/>
    </source>
</evidence>
<reference evidence="3" key="2">
    <citation type="submission" date="2025-09" db="UniProtKB">
        <authorList>
            <consortium name="Ensembl"/>
        </authorList>
    </citation>
    <scope>IDENTIFICATION</scope>
</reference>
<dbReference type="GeneTree" id="ENSGT01030000239078"/>
<dbReference type="PANTHER" id="PTHR14572">
    <property type="entry name" value="PANCREATIC PROGENITOR CELL DIFFERENTIATION AND PROLIFERATION FACTOR"/>
    <property type="match status" value="1"/>
</dbReference>
<accession>A0A8C7C5Z2</accession>
<reference evidence="3" key="1">
    <citation type="submission" date="2025-08" db="UniProtKB">
        <authorList>
            <consortium name="Ensembl"/>
        </authorList>
    </citation>
    <scope>IDENTIFICATION</scope>
</reference>
<evidence type="ECO:0000313" key="3">
    <source>
        <dbReference type="Ensembl" id="ENSNVIP00000032183.1"/>
    </source>
</evidence>
<protein>
    <submittedName>
        <fullName evidence="3">Uncharacterized protein</fullName>
    </submittedName>
</protein>
<dbReference type="Ensembl" id="ENSNVIT00000037286.1">
    <property type="protein sequence ID" value="ENSNVIP00000032183.1"/>
    <property type="gene ID" value="ENSNVIG00000024790.1"/>
</dbReference>
<dbReference type="Pfam" id="PF15060">
    <property type="entry name" value="PPDFL"/>
    <property type="match status" value="1"/>
</dbReference>
<organism evidence="3 4">
    <name type="scientific">Neovison vison</name>
    <name type="common">American mink</name>
    <name type="synonym">Mustela vison</name>
    <dbReference type="NCBI Taxonomy" id="452646"/>
    <lineage>
        <taxon>Eukaryota</taxon>
        <taxon>Metazoa</taxon>
        <taxon>Chordata</taxon>
        <taxon>Craniata</taxon>
        <taxon>Vertebrata</taxon>
        <taxon>Euteleostomi</taxon>
        <taxon>Mammalia</taxon>
        <taxon>Eutheria</taxon>
        <taxon>Laurasiatheria</taxon>
        <taxon>Carnivora</taxon>
        <taxon>Caniformia</taxon>
        <taxon>Musteloidea</taxon>
        <taxon>Mustelidae</taxon>
        <taxon>Mustelinae</taxon>
        <taxon>Neogale</taxon>
    </lineage>
</organism>
<dbReference type="GO" id="GO:0030154">
    <property type="term" value="P:cell differentiation"/>
    <property type="evidence" value="ECO:0007669"/>
    <property type="project" value="InterPro"/>
</dbReference>
<feature type="region of interest" description="Disordered" evidence="2">
    <location>
        <begin position="40"/>
        <end position="82"/>
    </location>
</feature>
<proteinExistence type="inferred from homology"/>
<dbReference type="InterPro" id="IPR026754">
    <property type="entry name" value="PPDPF"/>
</dbReference>